<name>A0A016VW20_9BILA</name>
<evidence type="ECO:0000256" key="1">
    <source>
        <dbReference type="SAM" id="MobiDB-lite"/>
    </source>
</evidence>
<evidence type="ECO:0000313" key="4">
    <source>
        <dbReference type="EMBL" id="EYC31580.1"/>
    </source>
</evidence>
<keyword evidence="2" id="KW-0732">Signal</keyword>
<dbReference type="PANTHER" id="PTHR31967">
    <property type="entry name" value="GROUNDHOG (HEDGEHOG-LIKE FAMILY)-RELATED"/>
    <property type="match status" value="1"/>
</dbReference>
<feature type="compositionally biased region" description="Low complexity" evidence="1">
    <location>
        <begin position="87"/>
        <end position="110"/>
    </location>
</feature>
<feature type="chain" id="PRO_5001491215" description="Ground-like domain-containing protein" evidence="2">
    <location>
        <begin position="17"/>
        <end position="331"/>
    </location>
</feature>
<dbReference type="InterPro" id="IPR007284">
    <property type="entry name" value="Ground-like_dom"/>
</dbReference>
<feature type="region of interest" description="Disordered" evidence="1">
    <location>
        <begin position="29"/>
        <end position="59"/>
    </location>
</feature>
<gene>
    <name evidence="4" type="primary">Acey_s0004.g2228</name>
    <name evidence="4" type="synonym">Acey-grd-12</name>
    <name evidence="4" type="ORF">Y032_0004g2228</name>
</gene>
<protein>
    <recommendedName>
        <fullName evidence="3">Ground-like domain-containing protein</fullName>
    </recommendedName>
</protein>
<dbReference type="STRING" id="53326.A0A016VW20"/>
<evidence type="ECO:0000256" key="2">
    <source>
        <dbReference type="SAM" id="SignalP"/>
    </source>
</evidence>
<comment type="caution">
    <text evidence="4">The sequence shown here is derived from an EMBL/GenBank/DDBJ whole genome shotgun (WGS) entry which is preliminary data.</text>
</comment>
<accession>A0A016VW20</accession>
<evidence type="ECO:0000313" key="5">
    <source>
        <dbReference type="Proteomes" id="UP000024635"/>
    </source>
</evidence>
<dbReference type="Pfam" id="PF04155">
    <property type="entry name" value="Ground-like"/>
    <property type="match status" value="1"/>
</dbReference>
<feature type="signal peptide" evidence="2">
    <location>
        <begin position="1"/>
        <end position="16"/>
    </location>
</feature>
<keyword evidence="5" id="KW-1185">Reference proteome</keyword>
<reference evidence="5" key="1">
    <citation type="journal article" date="2015" name="Nat. Genet.">
        <title>The genome and transcriptome of the zoonotic hookworm Ancylostoma ceylanicum identify infection-specific gene families.</title>
        <authorList>
            <person name="Schwarz E.M."/>
            <person name="Hu Y."/>
            <person name="Antoshechkin I."/>
            <person name="Miller M.M."/>
            <person name="Sternberg P.W."/>
            <person name="Aroian R.V."/>
        </authorList>
    </citation>
    <scope>NUCLEOTIDE SEQUENCE</scope>
    <source>
        <strain evidence="5">HY135</strain>
    </source>
</reference>
<feature type="region of interest" description="Disordered" evidence="1">
    <location>
        <begin position="87"/>
        <end position="112"/>
    </location>
</feature>
<dbReference type="Proteomes" id="UP000024635">
    <property type="component" value="Unassembled WGS sequence"/>
</dbReference>
<dbReference type="AlphaFoldDB" id="A0A016VW20"/>
<feature type="domain" description="Ground-like" evidence="3">
    <location>
        <begin position="213"/>
        <end position="291"/>
    </location>
</feature>
<evidence type="ECO:0000259" key="3">
    <source>
        <dbReference type="Pfam" id="PF04155"/>
    </source>
</evidence>
<dbReference type="EMBL" id="JARK01001340">
    <property type="protein sequence ID" value="EYC31580.1"/>
    <property type="molecule type" value="Genomic_DNA"/>
</dbReference>
<organism evidence="4 5">
    <name type="scientific">Ancylostoma ceylanicum</name>
    <dbReference type="NCBI Taxonomy" id="53326"/>
    <lineage>
        <taxon>Eukaryota</taxon>
        <taxon>Metazoa</taxon>
        <taxon>Ecdysozoa</taxon>
        <taxon>Nematoda</taxon>
        <taxon>Chromadorea</taxon>
        <taxon>Rhabditida</taxon>
        <taxon>Rhabditina</taxon>
        <taxon>Rhabditomorpha</taxon>
        <taxon>Strongyloidea</taxon>
        <taxon>Ancylostomatidae</taxon>
        <taxon>Ancylostomatinae</taxon>
        <taxon>Ancylostoma</taxon>
    </lineage>
</organism>
<sequence>MRSPSLLLLVFSTASATFNIQQPCSYPSVGSPACQPSAPTYHLPPPPPPPPPPSPSYYPPASPSLPSYAAPPTFIIAQPQQLSSQSLLSMQSVNTPSQSFQNPPSNPSNFLPILQDGLVKSQSSSFVNPAPVKSQQPSFVNAQQPLINPMNFNLVNSQPSSIMNPQQSFVNAPSYPQSPQYPLPPSYPEPPMFTTPAYIEAPPSRCWRSSEGFPCCNKELESLMFETMNVEGRPGCNMQKAANELQRFAQTRFNYSFESVVAQSEMVNKGRFMGDMMCKVRVRDGRIALLYATPSQYSLESFDYHPLTDEEMQERNWTEQQKQVTSMDEIL</sequence>
<proteinExistence type="predicted"/>
<feature type="compositionally biased region" description="Pro residues" evidence="1">
    <location>
        <begin position="42"/>
        <end position="59"/>
    </location>
</feature>
<dbReference type="OrthoDB" id="5868017at2759"/>